<dbReference type="CDD" id="cd22778">
    <property type="entry name" value="DPBB_CEPL-like"/>
    <property type="match status" value="1"/>
</dbReference>
<reference evidence="6" key="1">
    <citation type="journal article" date="2017" name="Nat. Microbiol.">
        <title>Global analysis of biosynthetic gene clusters reveals vast potential of secondary metabolite production in Penicillium species.</title>
        <authorList>
            <person name="Nielsen J.C."/>
            <person name="Grijseels S."/>
            <person name="Prigent S."/>
            <person name="Ji B."/>
            <person name="Dainat J."/>
            <person name="Nielsen K.F."/>
            <person name="Frisvad J.C."/>
            <person name="Workman M."/>
            <person name="Nielsen J."/>
        </authorList>
    </citation>
    <scope>NUCLEOTIDE SEQUENCE [LARGE SCALE GENOMIC DNA]</scope>
    <source>
        <strain evidence="6">IBT 24891</strain>
    </source>
</reference>
<comment type="subcellular location">
    <subcellularLocation>
        <location evidence="1">Secreted</location>
    </subcellularLocation>
</comment>
<dbReference type="AlphaFoldDB" id="A0A1V6TY37"/>
<evidence type="ECO:0000313" key="6">
    <source>
        <dbReference type="Proteomes" id="UP000191285"/>
    </source>
</evidence>
<evidence type="ECO:0000256" key="3">
    <source>
        <dbReference type="ARBA" id="ARBA00022525"/>
    </source>
</evidence>
<dbReference type="GO" id="GO:0005576">
    <property type="term" value="C:extracellular region"/>
    <property type="evidence" value="ECO:0007669"/>
    <property type="project" value="UniProtKB-SubCell"/>
</dbReference>
<comment type="similarity">
    <text evidence="2">Belongs to the cerato-platanin family.</text>
</comment>
<name>A0A1V6TY37_9EURO</name>
<feature type="chain" id="PRO_5013048400" description="Allergen Asp f 15" evidence="4">
    <location>
        <begin position="24"/>
        <end position="157"/>
    </location>
</feature>
<dbReference type="OrthoDB" id="4898945at2759"/>
<evidence type="ECO:0008006" key="7">
    <source>
        <dbReference type="Google" id="ProtNLM"/>
    </source>
</evidence>
<dbReference type="EMBL" id="MLKD01000001">
    <property type="protein sequence ID" value="OQE31181.1"/>
    <property type="molecule type" value="Genomic_DNA"/>
</dbReference>
<evidence type="ECO:0000256" key="2">
    <source>
        <dbReference type="ARBA" id="ARBA00010421"/>
    </source>
</evidence>
<dbReference type="Pfam" id="PF07249">
    <property type="entry name" value="Cerato-platanin"/>
    <property type="match status" value="1"/>
</dbReference>
<accession>A0A1V6TY37</accession>
<dbReference type="InterPro" id="IPR010829">
    <property type="entry name" value="Cerato-platanin"/>
</dbReference>
<proteinExistence type="inferred from homology"/>
<evidence type="ECO:0000256" key="4">
    <source>
        <dbReference type="SAM" id="SignalP"/>
    </source>
</evidence>
<dbReference type="SUPFAM" id="SSF50685">
    <property type="entry name" value="Barwin-like endoglucanases"/>
    <property type="match status" value="1"/>
</dbReference>
<feature type="signal peptide" evidence="4">
    <location>
        <begin position="1"/>
        <end position="23"/>
    </location>
</feature>
<organism evidence="5 6">
    <name type="scientific">Penicillium steckii</name>
    <dbReference type="NCBI Taxonomy" id="303698"/>
    <lineage>
        <taxon>Eukaryota</taxon>
        <taxon>Fungi</taxon>
        <taxon>Dikarya</taxon>
        <taxon>Ascomycota</taxon>
        <taxon>Pezizomycotina</taxon>
        <taxon>Eurotiomycetes</taxon>
        <taxon>Eurotiomycetidae</taxon>
        <taxon>Eurotiales</taxon>
        <taxon>Aspergillaceae</taxon>
        <taxon>Penicillium</taxon>
    </lineage>
</organism>
<dbReference type="InterPro" id="IPR036908">
    <property type="entry name" value="RlpA-like_sf"/>
</dbReference>
<protein>
    <recommendedName>
        <fullName evidence="7">Allergen Asp f 15</fullName>
    </recommendedName>
</protein>
<keyword evidence="6" id="KW-1185">Reference proteome</keyword>
<gene>
    <name evidence="5" type="ORF">PENSTE_c001G01770</name>
</gene>
<dbReference type="Gene3D" id="2.40.40.10">
    <property type="entry name" value="RlpA-like domain"/>
    <property type="match status" value="1"/>
</dbReference>
<keyword evidence="3" id="KW-0964">Secreted</keyword>
<evidence type="ECO:0000313" key="5">
    <source>
        <dbReference type="EMBL" id="OQE31181.1"/>
    </source>
</evidence>
<dbReference type="STRING" id="303698.A0A1V6TY37"/>
<comment type="caution">
    <text evidence="5">The sequence shown here is derived from an EMBL/GenBank/DDBJ whole genome shotgun (WGS) entry which is preliminary data.</text>
</comment>
<sequence>MKSFTTSIAFALMASLHLSGASPAPIPQSSSAAIEVSVSYDPKFDVSGTSLNTVTCSDGENGLIRKGFSTFGSLPTFPRIGGAPTVEGWNSVNCGKCYSLHYKSATVDKTIKVLAIDKSDGFNIGEEAMNLLTDNQATDLGRVTATYSLLADSECGM</sequence>
<dbReference type="Proteomes" id="UP000191285">
    <property type="component" value="Unassembled WGS sequence"/>
</dbReference>
<keyword evidence="4" id="KW-0732">Signal</keyword>
<evidence type="ECO:0000256" key="1">
    <source>
        <dbReference type="ARBA" id="ARBA00004613"/>
    </source>
</evidence>